<dbReference type="InterPro" id="IPR000961">
    <property type="entry name" value="AGC-kinase_C"/>
</dbReference>
<dbReference type="SUPFAM" id="SSF51206">
    <property type="entry name" value="cAMP-binding domain-like"/>
    <property type="match status" value="4"/>
</dbReference>
<feature type="domain" description="Cyclic nucleotide-binding" evidence="19">
    <location>
        <begin position="107"/>
        <end position="176"/>
    </location>
</feature>
<evidence type="ECO:0000256" key="4">
    <source>
        <dbReference type="ARBA" id="ARBA00022490"/>
    </source>
</evidence>
<comment type="similarity">
    <text evidence="2">Belongs to the protein kinase superfamily. AGC Ser/Thr protein kinase family. cGMP subfamily.</text>
</comment>
<keyword evidence="10 21" id="KW-0418">Kinase</keyword>
<feature type="binding site" evidence="17">
    <location>
        <position position="622"/>
    </location>
    <ligand>
        <name>ATP</name>
        <dbReference type="ChEBI" id="CHEBI:30616"/>
    </ligand>
</feature>
<feature type="domain" description="Cyclic nucleotide-binding" evidence="19">
    <location>
        <begin position="341"/>
        <end position="464"/>
    </location>
</feature>
<dbReference type="GO" id="GO:0046872">
    <property type="term" value="F:metal ion binding"/>
    <property type="evidence" value="ECO:0007669"/>
    <property type="project" value="UniProtKB-KW"/>
</dbReference>
<dbReference type="PROSITE" id="PS50011">
    <property type="entry name" value="PROTEIN_KINASE_DOM"/>
    <property type="match status" value="1"/>
</dbReference>
<dbReference type="FunFam" id="1.10.510.10:FF:000210">
    <property type="entry name" value="Non-specific serine/threonine protein kinase"/>
    <property type="match status" value="1"/>
</dbReference>
<dbReference type="InParanoid" id="A0A2V0NJJ0"/>
<evidence type="ECO:0000256" key="12">
    <source>
        <dbReference type="ARBA" id="ARBA00022842"/>
    </source>
</evidence>
<comment type="cofactor">
    <cofactor evidence="1">
        <name>Mg(2+)</name>
        <dbReference type="ChEBI" id="CHEBI:18420"/>
    </cofactor>
</comment>
<dbReference type="PROSITE" id="PS00107">
    <property type="entry name" value="PROTEIN_KINASE_ATP"/>
    <property type="match status" value="1"/>
</dbReference>
<dbReference type="InterPro" id="IPR017441">
    <property type="entry name" value="Protein_kinase_ATP_BS"/>
</dbReference>
<evidence type="ECO:0000256" key="15">
    <source>
        <dbReference type="ARBA" id="ARBA00047298"/>
    </source>
</evidence>
<dbReference type="PROSITE" id="PS51285">
    <property type="entry name" value="AGC_KINASE_CTER"/>
    <property type="match status" value="1"/>
</dbReference>
<gene>
    <name evidence="21" type="ORF">Rsub_00097</name>
</gene>
<evidence type="ECO:0000259" key="19">
    <source>
        <dbReference type="PROSITE" id="PS50042"/>
    </source>
</evidence>
<keyword evidence="5" id="KW-0723">Serine/threonine-protein kinase</keyword>
<evidence type="ECO:0000256" key="11">
    <source>
        <dbReference type="ARBA" id="ARBA00022840"/>
    </source>
</evidence>
<dbReference type="GO" id="GO:0005524">
    <property type="term" value="F:ATP binding"/>
    <property type="evidence" value="ECO:0007669"/>
    <property type="project" value="UniProtKB-UniRule"/>
</dbReference>
<dbReference type="SUPFAM" id="SSF56112">
    <property type="entry name" value="Protein kinase-like (PK-like)"/>
    <property type="match status" value="1"/>
</dbReference>
<evidence type="ECO:0000256" key="5">
    <source>
        <dbReference type="ARBA" id="ARBA00022527"/>
    </source>
</evidence>
<dbReference type="GO" id="GO:0030553">
    <property type="term" value="F:cGMP binding"/>
    <property type="evidence" value="ECO:0007669"/>
    <property type="project" value="UniProtKB-KW"/>
</dbReference>
<dbReference type="SMR" id="A0A2V0NJJ0"/>
<organism evidence="21 22">
    <name type="scientific">Raphidocelis subcapitata</name>
    <dbReference type="NCBI Taxonomy" id="307507"/>
    <lineage>
        <taxon>Eukaryota</taxon>
        <taxon>Viridiplantae</taxon>
        <taxon>Chlorophyta</taxon>
        <taxon>core chlorophytes</taxon>
        <taxon>Chlorophyceae</taxon>
        <taxon>CS clade</taxon>
        <taxon>Sphaeropleales</taxon>
        <taxon>Selenastraceae</taxon>
        <taxon>Raphidocelis</taxon>
    </lineage>
</organism>
<dbReference type="OrthoDB" id="63267at2759"/>
<comment type="catalytic activity">
    <reaction evidence="15">
        <text>L-threonyl-[protein] + ATP = O-phospho-L-threonyl-[protein] + ADP + H(+)</text>
        <dbReference type="Rhea" id="RHEA:46608"/>
        <dbReference type="Rhea" id="RHEA-COMP:11060"/>
        <dbReference type="Rhea" id="RHEA-COMP:11605"/>
        <dbReference type="ChEBI" id="CHEBI:15378"/>
        <dbReference type="ChEBI" id="CHEBI:30013"/>
        <dbReference type="ChEBI" id="CHEBI:30616"/>
        <dbReference type="ChEBI" id="CHEBI:61977"/>
        <dbReference type="ChEBI" id="CHEBI:456216"/>
        <dbReference type="EC" id="2.7.11.12"/>
    </reaction>
</comment>
<dbReference type="GO" id="GO:0004691">
    <property type="term" value="F:cAMP-dependent protein kinase activity"/>
    <property type="evidence" value="ECO:0007669"/>
    <property type="project" value="TreeGrafter"/>
</dbReference>
<dbReference type="Gene3D" id="1.10.510.10">
    <property type="entry name" value="Transferase(Phosphotransferase) domain 1"/>
    <property type="match status" value="1"/>
</dbReference>
<dbReference type="Pfam" id="PF00027">
    <property type="entry name" value="cNMP_binding"/>
    <property type="match status" value="4"/>
</dbReference>
<evidence type="ECO:0000259" key="18">
    <source>
        <dbReference type="PROSITE" id="PS50011"/>
    </source>
</evidence>
<dbReference type="STRING" id="307507.A0A2V0NJJ0"/>
<protein>
    <recommendedName>
        <fullName evidence="14">cGMP-dependent protein kinase</fullName>
        <ecNumber evidence="3">2.7.11.12</ecNumber>
    </recommendedName>
</protein>
<dbReference type="PROSITE" id="PS50042">
    <property type="entry name" value="CNMP_BINDING_3"/>
    <property type="match status" value="4"/>
</dbReference>
<evidence type="ECO:0000256" key="1">
    <source>
        <dbReference type="ARBA" id="ARBA00001946"/>
    </source>
</evidence>
<dbReference type="GO" id="GO:0005952">
    <property type="term" value="C:cAMP-dependent protein kinase complex"/>
    <property type="evidence" value="ECO:0007669"/>
    <property type="project" value="TreeGrafter"/>
</dbReference>
<evidence type="ECO:0000256" key="6">
    <source>
        <dbReference type="ARBA" id="ARBA00022535"/>
    </source>
</evidence>
<feature type="domain" description="Cyclic nucleotide-binding" evidence="19">
    <location>
        <begin position="197"/>
        <end position="332"/>
    </location>
</feature>
<dbReference type="PANTHER" id="PTHR24353:SF37">
    <property type="entry name" value="CAMP-DEPENDENT PROTEIN KINASE CATALYTIC SUBUNIT PRKX"/>
    <property type="match status" value="1"/>
</dbReference>
<dbReference type="InterPro" id="IPR011009">
    <property type="entry name" value="Kinase-like_dom_sf"/>
</dbReference>
<comment type="caution">
    <text evidence="21">The sequence shown here is derived from an EMBL/GenBank/DDBJ whole genome shotgun (WGS) entry which is preliminary data.</text>
</comment>
<feature type="domain" description="AGC-kinase C-terminal" evidence="20">
    <location>
        <begin position="851"/>
        <end position="904"/>
    </location>
</feature>
<evidence type="ECO:0000256" key="13">
    <source>
        <dbReference type="ARBA" id="ARBA00022992"/>
    </source>
</evidence>
<dbReference type="InterPro" id="IPR008271">
    <property type="entry name" value="Ser/Thr_kinase_AS"/>
</dbReference>
<feature type="domain" description="Protein kinase" evidence="18">
    <location>
        <begin position="591"/>
        <end position="850"/>
    </location>
</feature>
<dbReference type="InterPro" id="IPR000719">
    <property type="entry name" value="Prot_kinase_dom"/>
</dbReference>
<proteinExistence type="inferred from homology"/>
<dbReference type="CDD" id="cd00038">
    <property type="entry name" value="CAP_ED"/>
    <property type="match status" value="4"/>
</dbReference>
<evidence type="ECO:0000256" key="2">
    <source>
        <dbReference type="ARBA" id="ARBA00006352"/>
    </source>
</evidence>
<sequence>MSSDLSDRVRAQMGKLGIGAGAGAPAAGAGADAAAAADARPKGRVAVAAESSSACDGVAVGSYKKTPEVKKLIERAITGNLLFEGLPPAALEAVVDAMQPRSGDPVANEFYVLESGAADALLLRPGDAAPRRVAAYGPGSCFGELALLYSAPRAATVRSTAPCALWAVERAVVMRIKRQHAERAAAAKLELIERVPMFGCLTDSHKQLLAAALEQARGGLGLRSTYAAGQTILTEKERGERFFIVKEGSVAVRGGAASAAASAGAPRLGPGDHFGECALLPQGSAFASASRGAGGVCDDGAEFVAESARVVVLAMRRAEFERLLGPYEELWRYEVLRRVPILFALSDRQLWQLARALQPGAFKKGATVFRAGDAADAFYVVQSGAFTCFTDEGKELARVGPGQCFGELALLNSEGRAANVMALEDSKAGQPFCWVLSLHRDAFHSLLGRLDTLRHMWRFEALRRVPLLRGLPDKARAELAAALSQLTGEEGNAFYIVESGQLAAYKDGGPAPVLAYGPGDYFGELALLRSDSRRAATVRARSEATLLALARSDFHRLLGPLVPQLQAAAAQYKGYVPSASKLGREVSLSELEQLAVLGAGGFGRVSLVRRKGDAGGACYALKQMAKAYIKAQGLVRHVHREKQAMLELDTPFAVGLVATLRDERSVYMLLEAVLGGELFAYLRTRKTALPEPHARFYAASVVLALEALHGRHYVYRDLKPENLLIGEDGYVKMADFGFAKKVLPGTRTNTLCGTPEYLAPEIIAHEGHWQAADWWSLGVLIYELVSGSCPFYSDDRMEMYRQIVAAAFKCPAHFSPELQDLLRRLLVRRPVLRLGVQSGGADDVKRHPWFAGFDWAAFEARALKAPYVSSPSDSSNFRPDVDAAAAGGSYREQPYKTTGDFASF</sequence>
<keyword evidence="11 17" id="KW-0067">ATP-binding</keyword>
<dbReference type="InterPro" id="IPR018490">
    <property type="entry name" value="cNMP-bd_dom_sf"/>
</dbReference>
<dbReference type="Gene3D" id="2.60.120.10">
    <property type="entry name" value="Jelly Rolls"/>
    <property type="match status" value="4"/>
</dbReference>
<dbReference type="Proteomes" id="UP000247498">
    <property type="component" value="Unassembled WGS sequence"/>
</dbReference>
<keyword evidence="6" id="KW-0140">cGMP</keyword>
<dbReference type="PANTHER" id="PTHR24353">
    <property type="entry name" value="CYCLIC NUCLEOTIDE-DEPENDENT PROTEIN KINASE"/>
    <property type="match status" value="1"/>
</dbReference>
<evidence type="ECO:0000256" key="8">
    <source>
        <dbReference type="ARBA" id="ARBA00022723"/>
    </source>
</evidence>
<keyword evidence="7" id="KW-0808">Transferase</keyword>
<evidence type="ECO:0000313" key="22">
    <source>
        <dbReference type="Proteomes" id="UP000247498"/>
    </source>
</evidence>
<keyword evidence="12" id="KW-0460">Magnesium</keyword>
<keyword evidence="4" id="KW-0963">Cytoplasm</keyword>
<dbReference type="GO" id="GO:0004692">
    <property type="term" value="F:cGMP-dependent protein kinase activity"/>
    <property type="evidence" value="ECO:0007669"/>
    <property type="project" value="UniProtKB-EC"/>
</dbReference>
<evidence type="ECO:0000256" key="7">
    <source>
        <dbReference type="ARBA" id="ARBA00022679"/>
    </source>
</evidence>
<evidence type="ECO:0000256" key="16">
    <source>
        <dbReference type="ARBA" id="ARBA00047462"/>
    </source>
</evidence>
<evidence type="ECO:0000256" key="10">
    <source>
        <dbReference type="ARBA" id="ARBA00022777"/>
    </source>
</evidence>
<accession>A0A2V0NJJ0</accession>
<dbReference type="AlphaFoldDB" id="A0A2V0NJJ0"/>
<dbReference type="PROSITE" id="PS00889">
    <property type="entry name" value="CNMP_BINDING_2"/>
    <property type="match status" value="3"/>
</dbReference>
<comment type="catalytic activity">
    <reaction evidence="16">
        <text>L-seryl-[protein] + ATP = O-phospho-L-seryl-[protein] + ADP + H(+)</text>
        <dbReference type="Rhea" id="RHEA:17989"/>
        <dbReference type="Rhea" id="RHEA-COMP:9863"/>
        <dbReference type="Rhea" id="RHEA-COMP:11604"/>
        <dbReference type="ChEBI" id="CHEBI:15378"/>
        <dbReference type="ChEBI" id="CHEBI:29999"/>
        <dbReference type="ChEBI" id="CHEBI:30616"/>
        <dbReference type="ChEBI" id="CHEBI:83421"/>
        <dbReference type="ChEBI" id="CHEBI:456216"/>
        <dbReference type="EC" id="2.7.11.12"/>
    </reaction>
</comment>
<dbReference type="InterPro" id="IPR000595">
    <property type="entry name" value="cNMP-bd_dom"/>
</dbReference>
<reference evidence="21 22" key="1">
    <citation type="journal article" date="2018" name="Sci. Rep.">
        <title>Raphidocelis subcapitata (=Pseudokirchneriella subcapitata) provides an insight into genome evolution and environmental adaptations in the Sphaeropleales.</title>
        <authorList>
            <person name="Suzuki S."/>
            <person name="Yamaguchi H."/>
            <person name="Nakajima N."/>
            <person name="Kawachi M."/>
        </authorList>
    </citation>
    <scope>NUCLEOTIDE SEQUENCE [LARGE SCALE GENOMIC DNA]</scope>
    <source>
        <strain evidence="21 22">NIES-35</strain>
    </source>
</reference>
<keyword evidence="13" id="KW-0142">cGMP-binding</keyword>
<dbReference type="Gene3D" id="3.30.200.20">
    <property type="entry name" value="Phosphorylase Kinase, domain 1"/>
    <property type="match status" value="1"/>
</dbReference>
<name>A0A2V0NJJ0_9CHLO</name>
<dbReference type="Pfam" id="PF00069">
    <property type="entry name" value="Pkinase"/>
    <property type="match status" value="1"/>
</dbReference>
<keyword evidence="22" id="KW-1185">Reference proteome</keyword>
<dbReference type="InterPro" id="IPR014710">
    <property type="entry name" value="RmlC-like_jellyroll"/>
</dbReference>
<evidence type="ECO:0000256" key="14">
    <source>
        <dbReference type="ARBA" id="ARBA00024113"/>
    </source>
</evidence>
<evidence type="ECO:0000313" key="21">
    <source>
        <dbReference type="EMBL" id="GBF87386.1"/>
    </source>
</evidence>
<keyword evidence="8" id="KW-0479">Metal-binding</keyword>
<evidence type="ECO:0000256" key="17">
    <source>
        <dbReference type="PROSITE-ProRule" id="PRU10141"/>
    </source>
</evidence>
<dbReference type="InterPro" id="IPR018488">
    <property type="entry name" value="cNMP-bd_CS"/>
</dbReference>
<keyword evidence="9 17" id="KW-0547">Nucleotide-binding</keyword>
<dbReference type="EC" id="2.7.11.12" evidence="3"/>
<dbReference type="PRINTS" id="PR00103">
    <property type="entry name" value="CAMPKINASE"/>
</dbReference>
<evidence type="ECO:0000256" key="9">
    <source>
        <dbReference type="ARBA" id="ARBA00022741"/>
    </source>
</evidence>
<evidence type="ECO:0000256" key="3">
    <source>
        <dbReference type="ARBA" id="ARBA00012428"/>
    </source>
</evidence>
<feature type="domain" description="Cyclic nucleotide-binding" evidence="19">
    <location>
        <begin position="488"/>
        <end position="560"/>
    </location>
</feature>
<dbReference type="SMART" id="SM00220">
    <property type="entry name" value="S_TKc"/>
    <property type="match status" value="1"/>
</dbReference>
<evidence type="ECO:0000259" key="20">
    <source>
        <dbReference type="PROSITE" id="PS51285"/>
    </source>
</evidence>
<dbReference type="SMART" id="SM00100">
    <property type="entry name" value="cNMP"/>
    <property type="match status" value="4"/>
</dbReference>
<dbReference type="PROSITE" id="PS00108">
    <property type="entry name" value="PROTEIN_KINASE_ST"/>
    <property type="match status" value="1"/>
</dbReference>
<dbReference type="EMBL" id="BDRX01000001">
    <property type="protein sequence ID" value="GBF87386.1"/>
    <property type="molecule type" value="Genomic_DNA"/>
</dbReference>